<evidence type="ECO:0000259" key="3">
    <source>
        <dbReference type="Pfam" id="PF07715"/>
    </source>
</evidence>
<dbReference type="Gene3D" id="2.170.130.10">
    <property type="entry name" value="TonB-dependent receptor, plug domain"/>
    <property type="match status" value="1"/>
</dbReference>
<dbReference type="Proteomes" id="UP000077465">
    <property type="component" value="Chromosome"/>
</dbReference>
<feature type="domain" description="TonB-dependent receptor plug" evidence="3">
    <location>
        <begin position="61"/>
        <end position="165"/>
    </location>
</feature>
<protein>
    <recommendedName>
        <fullName evidence="3">TonB-dependent receptor plug domain-containing protein</fullName>
    </recommendedName>
</protein>
<dbReference type="GO" id="GO:0009279">
    <property type="term" value="C:cell outer membrane"/>
    <property type="evidence" value="ECO:0007669"/>
    <property type="project" value="UniProtKB-SubCell"/>
</dbReference>
<keyword evidence="2" id="KW-0732">Signal</keyword>
<dbReference type="PROSITE" id="PS52016">
    <property type="entry name" value="TONB_DEPENDENT_REC_3"/>
    <property type="match status" value="1"/>
</dbReference>
<gene>
    <name evidence="4" type="ORF">AAX06_07635</name>
</gene>
<dbReference type="SUPFAM" id="SSF56935">
    <property type="entry name" value="Porins"/>
    <property type="match status" value="1"/>
</dbReference>
<dbReference type="PANTHER" id="PTHR30069">
    <property type="entry name" value="TONB-DEPENDENT OUTER MEMBRANE RECEPTOR"/>
    <property type="match status" value="1"/>
</dbReference>
<keyword evidence="1" id="KW-0812">Transmembrane</keyword>
<dbReference type="GO" id="GO:0015344">
    <property type="term" value="F:siderophore uptake transmembrane transporter activity"/>
    <property type="evidence" value="ECO:0007669"/>
    <property type="project" value="TreeGrafter"/>
</dbReference>
<keyword evidence="1" id="KW-0813">Transport</keyword>
<comment type="similarity">
    <text evidence="1">Belongs to the TonB-dependent receptor family.</text>
</comment>
<dbReference type="GO" id="GO:0044718">
    <property type="term" value="P:siderophore transmembrane transport"/>
    <property type="evidence" value="ECO:0007669"/>
    <property type="project" value="TreeGrafter"/>
</dbReference>
<proteinExistence type="inferred from homology"/>
<keyword evidence="1" id="KW-0472">Membrane</keyword>
<dbReference type="EMBL" id="CP011376">
    <property type="protein sequence ID" value="AKG08045.1"/>
    <property type="molecule type" value="Genomic_DNA"/>
</dbReference>
<accession>A0AAC8T867</accession>
<dbReference type="RefSeq" id="WP_046699313.1">
    <property type="nucleotide sequence ID" value="NZ_CP011376.1"/>
</dbReference>
<name>A0AAC8T867_9GAMM</name>
<sequence>MAVFAVLFGGAAPAMANEVKTDDVNESMPNVVLDELAVAVKKRFTKKSEEVTGLGKTVKISQDISEQQILSIRDLVKDTPGVAVVEQGRGASSGYTMRGMDKNRVAVTVDGLHQAQSYLVQKRQIGEGREGSGAINEIELENVSAVQISQGASGTESGSGGLGGAVSFRTKSVDDVLDDKEKFSTFYKELTPVMISRPCIRLVLPCVAIKLIYWYSTPNAPSQKYSHIKTF</sequence>
<evidence type="ECO:0000256" key="2">
    <source>
        <dbReference type="SAM" id="SignalP"/>
    </source>
</evidence>
<evidence type="ECO:0000256" key="1">
    <source>
        <dbReference type="PROSITE-ProRule" id="PRU01360"/>
    </source>
</evidence>
<feature type="signal peptide" evidence="2">
    <location>
        <begin position="1"/>
        <end position="16"/>
    </location>
</feature>
<keyword evidence="1" id="KW-1134">Transmembrane beta strand</keyword>
<feature type="chain" id="PRO_5042024924" description="TonB-dependent receptor plug domain-containing protein" evidence="2">
    <location>
        <begin position="17"/>
        <end position="231"/>
    </location>
</feature>
<keyword evidence="1" id="KW-0998">Cell outer membrane</keyword>
<dbReference type="InterPro" id="IPR037066">
    <property type="entry name" value="Plug_dom_sf"/>
</dbReference>
<organism evidence="4 5">
    <name type="scientific">Moraxella bovoculi</name>
    <dbReference type="NCBI Taxonomy" id="386891"/>
    <lineage>
        <taxon>Bacteria</taxon>
        <taxon>Pseudomonadati</taxon>
        <taxon>Pseudomonadota</taxon>
        <taxon>Gammaproteobacteria</taxon>
        <taxon>Moraxellales</taxon>
        <taxon>Moraxellaceae</taxon>
        <taxon>Moraxella</taxon>
    </lineage>
</organism>
<reference evidence="4 5" key="1">
    <citation type="submission" date="2015-05" db="EMBL/GenBank/DDBJ databases">
        <authorList>
            <person name="Dickey A."/>
            <person name="Clawson M."/>
            <person name="Bono J."/>
            <person name="Loy J.D."/>
        </authorList>
    </citation>
    <scope>NUCLEOTIDE SEQUENCE [LARGE SCALE GENOMIC DNA]</scope>
    <source>
        <strain evidence="4 5">22581</strain>
    </source>
</reference>
<dbReference type="InterPro" id="IPR012910">
    <property type="entry name" value="Plug_dom"/>
</dbReference>
<comment type="subcellular location">
    <subcellularLocation>
        <location evidence="1">Cell outer membrane</location>
        <topology evidence="1">Multi-pass membrane protein</topology>
    </subcellularLocation>
</comment>
<evidence type="ECO:0000313" key="4">
    <source>
        <dbReference type="EMBL" id="AKG08045.1"/>
    </source>
</evidence>
<dbReference type="AlphaFoldDB" id="A0AAC8T867"/>
<evidence type="ECO:0000313" key="5">
    <source>
        <dbReference type="Proteomes" id="UP000077465"/>
    </source>
</evidence>
<dbReference type="Pfam" id="PF07715">
    <property type="entry name" value="Plug"/>
    <property type="match status" value="1"/>
</dbReference>
<dbReference type="PANTHER" id="PTHR30069:SF54">
    <property type="entry name" value="TRANSFERRIN-BINDING PROTEIN A"/>
    <property type="match status" value="1"/>
</dbReference>
<dbReference type="InterPro" id="IPR039426">
    <property type="entry name" value="TonB-dep_rcpt-like"/>
</dbReference>